<dbReference type="SUPFAM" id="SSF52016">
    <property type="entry name" value="LeuD/IlvD-like"/>
    <property type="match status" value="1"/>
</dbReference>
<feature type="domain" description="Dihydroxy-acid/6-phosphogluconate dehydratase C-terminal" evidence="4">
    <location>
        <begin position="305"/>
        <end position="398"/>
    </location>
</feature>
<feature type="domain" description="Dihydroxy-acid/6-phosphogluconate dehydratase N-terminal" evidence="3">
    <location>
        <begin position="24"/>
        <end position="290"/>
    </location>
</feature>
<dbReference type="InterPro" id="IPR037237">
    <property type="entry name" value="IlvD/EDD_N"/>
</dbReference>
<name>A0A7S3LR95_9STRA</name>
<dbReference type="SUPFAM" id="SSF143975">
    <property type="entry name" value="IlvD/EDD N-terminal domain-like"/>
    <property type="match status" value="1"/>
</dbReference>
<evidence type="ECO:0000259" key="3">
    <source>
        <dbReference type="Pfam" id="PF00920"/>
    </source>
</evidence>
<gene>
    <name evidence="5" type="ORF">ASTO00021_LOCUS5828</name>
</gene>
<dbReference type="GO" id="GO:0004160">
    <property type="term" value="F:dihydroxy-acid dehydratase activity"/>
    <property type="evidence" value="ECO:0007669"/>
    <property type="project" value="TreeGrafter"/>
</dbReference>
<dbReference type="Gene3D" id="3.50.30.80">
    <property type="entry name" value="IlvD/EDD C-terminal domain-like"/>
    <property type="match status" value="1"/>
</dbReference>
<dbReference type="Pfam" id="PF00920">
    <property type="entry name" value="ILVD_EDD_N"/>
    <property type="match status" value="1"/>
</dbReference>
<dbReference type="AlphaFoldDB" id="A0A7S3LR95"/>
<comment type="similarity">
    <text evidence="1">Belongs to the IlvD/Edd family.</text>
</comment>
<proteinExistence type="inferred from homology"/>
<dbReference type="GO" id="GO:0009082">
    <property type="term" value="P:branched-chain amino acid biosynthetic process"/>
    <property type="evidence" value="ECO:0007669"/>
    <property type="project" value="TreeGrafter"/>
</dbReference>
<organism evidence="5">
    <name type="scientific">Aplanochytrium stocchinoi</name>
    <dbReference type="NCBI Taxonomy" id="215587"/>
    <lineage>
        <taxon>Eukaryota</taxon>
        <taxon>Sar</taxon>
        <taxon>Stramenopiles</taxon>
        <taxon>Bigyra</taxon>
        <taxon>Labyrinthulomycetes</taxon>
        <taxon>Thraustochytrida</taxon>
        <taxon>Thraustochytriidae</taxon>
        <taxon>Aplanochytrium</taxon>
    </lineage>
</organism>
<dbReference type="PANTHER" id="PTHR21000">
    <property type="entry name" value="DIHYDROXY-ACID DEHYDRATASE DAD"/>
    <property type="match status" value="1"/>
</dbReference>
<evidence type="ECO:0000256" key="1">
    <source>
        <dbReference type="ARBA" id="ARBA00006486"/>
    </source>
</evidence>
<evidence type="ECO:0000256" key="2">
    <source>
        <dbReference type="ARBA" id="ARBA00023239"/>
    </source>
</evidence>
<keyword evidence="2" id="KW-0456">Lyase</keyword>
<dbReference type="InterPro" id="IPR056740">
    <property type="entry name" value="ILV_EDD_C"/>
</dbReference>
<sequence length="407" mass="43744">MLICFGYIYRVSRSLIMFNFLLINSLPSRELIADAIEIMYEGYMCDACITLSGCDKTVPAALMPLARTNAVSLTVYGGTAMPGQCKGFVNTHGGSGLDAKDVMEAIGAFEIGRIDEETFNKIERHALPGSGTCSAMFTANTMSSAIEALGMSLPGCASMPALSQSKQEECRHAVYALFHLMREGIKPRDIITKKAFENSIAVAYALGGSTNMILHLLAIAQEADVPLSIDDFDRIGKNIPLIANLSPHGAFHMSDLDKIGGIPVVMKELLEGGYIHGDALTVTGKTVAENLANTPLINDLSPKQDILRPLCDPISFPGTHISILRGNLCPDTAVIKLSGKDIKEFEGRAVVFENEFAAYEAIVRGEIRPGDVVVIRNEGPRGSPGMPEMLSPSAALIGGWLPHLIYN</sequence>
<dbReference type="InterPro" id="IPR000581">
    <property type="entry name" value="ILV_EDD_N"/>
</dbReference>
<evidence type="ECO:0000259" key="4">
    <source>
        <dbReference type="Pfam" id="PF24877"/>
    </source>
</evidence>
<protein>
    <recommendedName>
        <fullName evidence="6">Dihydroxy-acid dehydratase</fullName>
    </recommendedName>
</protein>
<accession>A0A7S3LR95</accession>
<evidence type="ECO:0000313" key="5">
    <source>
        <dbReference type="EMBL" id="CAE0435548.1"/>
    </source>
</evidence>
<dbReference type="Pfam" id="PF24877">
    <property type="entry name" value="ILV_EDD_C"/>
    <property type="match status" value="1"/>
</dbReference>
<reference evidence="5" key="1">
    <citation type="submission" date="2021-01" db="EMBL/GenBank/DDBJ databases">
        <authorList>
            <person name="Corre E."/>
            <person name="Pelletier E."/>
            <person name="Niang G."/>
            <person name="Scheremetjew M."/>
            <person name="Finn R."/>
            <person name="Kale V."/>
            <person name="Holt S."/>
            <person name="Cochrane G."/>
            <person name="Meng A."/>
            <person name="Brown T."/>
            <person name="Cohen L."/>
        </authorList>
    </citation>
    <scope>NUCLEOTIDE SEQUENCE</scope>
    <source>
        <strain evidence="5">GSBS06</strain>
    </source>
</reference>
<dbReference type="PANTHER" id="PTHR21000:SF5">
    <property type="entry name" value="DIHYDROXY-ACID DEHYDRATASE, MITOCHONDRIAL"/>
    <property type="match status" value="1"/>
</dbReference>
<evidence type="ECO:0008006" key="6">
    <source>
        <dbReference type="Google" id="ProtNLM"/>
    </source>
</evidence>
<dbReference type="InterPro" id="IPR042096">
    <property type="entry name" value="Dihydro-acid_dehy_C"/>
</dbReference>
<dbReference type="InterPro" id="IPR050165">
    <property type="entry name" value="DHAD_IlvD/Edd"/>
</dbReference>
<dbReference type="EMBL" id="HBIN01007899">
    <property type="protein sequence ID" value="CAE0435548.1"/>
    <property type="molecule type" value="Transcribed_RNA"/>
</dbReference>